<keyword evidence="1" id="KW-0328">Glycosyltransferase</keyword>
<dbReference type="Gene3D" id="3.40.50.2000">
    <property type="entry name" value="Glycogen Phosphorylase B"/>
    <property type="match status" value="2"/>
</dbReference>
<evidence type="ECO:0000256" key="1">
    <source>
        <dbReference type="ARBA" id="ARBA00022676"/>
    </source>
</evidence>
<dbReference type="GO" id="GO:0016757">
    <property type="term" value="F:glycosyltransferase activity"/>
    <property type="evidence" value="ECO:0007669"/>
    <property type="project" value="UniProtKB-KW"/>
</dbReference>
<dbReference type="PANTHER" id="PTHR12526">
    <property type="entry name" value="GLYCOSYLTRANSFERASE"/>
    <property type="match status" value="1"/>
</dbReference>
<sequence length="370" mass="41704">MRILFATPHLFPDVVGGSGLHSVHLIRYLARAGHQLDVLHPYPTRHFPDLPSVTEHTLPKGRHVLDFARYVDHWTGARTWDVGYSDGLPLVRYLRRRRFPCIVNDHTWREFQPQYFRDFLRHEPRKALIDLALFKPRLWARRQLARNSDYAVSMGGLLDENLIQQCNLAPERILNLPNAVDVHAPELDANPAPTGGPSHLLYVGAISYRKGIHILMDAMRHVQDLDIHVRLVGDGPLVEAVRKAGLDNVELAGPRFGTDLAREYRQAGAFVYPSLHEGMPTALLEAMWHRLPLAATDVGANRLLVTRQTGQLIPPNDADALEGAIRYLAAQTAAAMCVQGQASRNLVRDRYSWDVVGPMYEEAFRTAAVR</sequence>
<feature type="domain" description="Glycosyltransferase subfamily 4-like N-terminal" evidence="3">
    <location>
        <begin position="15"/>
        <end position="182"/>
    </location>
</feature>
<dbReference type="PANTHER" id="PTHR12526:SF510">
    <property type="entry name" value="D-INOSITOL 3-PHOSPHATE GLYCOSYLTRANSFERASE"/>
    <property type="match status" value="1"/>
</dbReference>
<dbReference type="EMBL" id="VXPY01000106">
    <property type="protein sequence ID" value="MYD91661.1"/>
    <property type="molecule type" value="Genomic_DNA"/>
</dbReference>
<evidence type="ECO:0000313" key="4">
    <source>
        <dbReference type="EMBL" id="MYD91661.1"/>
    </source>
</evidence>
<gene>
    <name evidence="4" type="ORF">F4Y08_15235</name>
</gene>
<dbReference type="AlphaFoldDB" id="A0A6B1DWD0"/>
<proteinExistence type="predicted"/>
<dbReference type="Pfam" id="PF13692">
    <property type="entry name" value="Glyco_trans_1_4"/>
    <property type="match status" value="1"/>
</dbReference>
<dbReference type="InterPro" id="IPR028098">
    <property type="entry name" value="Glyco_trans_4-like_N"/>
</dbReference>
<dbReference type="Pfam" id="PF13439">
    <property type="entry name" value="Glyco_transf_4"/>
    <property type="match status" value="1"/>
</dbReference>
<dbReference type="CDD" id="cd03801">
    <property type="entry name" value="GT4_PimA-like"/>
    <property type="match status" value="1"/>
</dbReference>
<comment type="caution">
    <text evidence="4">The sequence shown here is derived from an EMBL/GenBank/DDBJ whole genome shotgun (WGS) entry which is preliminary data.</text>
</comment>
<protein>
    <submittedName>
        <fullName evidence="4">Glycosyltransferase family 4 protein</fullName>
    </submittedName>
</protein>
<evidence type="ECO:0000256" key="2">
    <source>
        <dbReference type="ARBA" id="ARBA00022679"/>
    </source>
</evidence>
<reference evidence="4" key="1">
    <citation type="submission" date="2019-09" db="EMBL/GenBank/DDBJ databases">
        <title>Characterisation of the sponge microbiome using genome-centric metagenomics.</title>
        <authorList>
            <person name="Engelberts J.P."/>
            <person name="Robbins S.J."/>
            <person name="De Goeij J.M."/>
            <person name="Aranda M."/>
            <person name="Bell S.C."/>
            <person name="Webster N.S."/>
        </authorList>
    </citation>
    <scope>NUCLEOTIDE SEQUENCE</scope>
    <source>
        <strain evidence="4">SB0662_bin_9</strain>
    </source>
</reference>
<dbReference type="SUPFAM" id="SSF53756">
    <property type="entry name" value="UDP-Glycosyltransferase/glycogen phosphorylase"/>
    <property type="match status" value="1"/>
</dbReference>
<organism evidence="4">
    <name type="scientific">Caldilineaceae bacterium SB0662_bin_9</name>
    <dbReference type="NCBI Taxonomy" id="2605258"/>
    <lineage>
        <taxon>Bacteria</taxon>
        <taxon>Bacillati</taxon>
        <taxon>Chloroflexota</taxon>
        <taxon>Caldilineae</taxon>
        <taxon>Caldilineales</taxon>
        <taxon>Caldilineaceae</taxon>
    </lineage>
</organism>
<evidence type="ECO:0000259" key="3">
    <source>
        <dbReference type="Pfam" id="PF13439"/>
    </source>
</evidence>
<name>A0A6B1DWD0_9CHLR</name>
<accession>A0A6B1DWD0</accession>
<keyword evidence="2 4" id="KW-0808">Transferase</keyword>